<feature type="compositionally biased region" description="Polar residues" evidence="1">
    <location>
        <begin position="1"/>
        <end position="10"/>
    </location>
</feature>
<proteinExistence type="predicted"/>
<feature type="region of interest" description="Disordered" evidence="1">
    <location>
        <begin position="1"/>
        <end position="35"/>
    </location>
</feature>
<gene>
    <name evidence="2" type="ORF">E2C01_064064</name>
</gene>
<name>A0A5B7HMR4_PORTR</name>
<organism evidence="2 3">
    <name type="scientific">Portunus trituberculatus</name>
    <name type="common">Swimming crab</name>
    <name type="synonym">Neptunus trituberculatus</name>
    <dbReference type="NCBI Taxonomy" id="210409"/>
    <lineage>
        <taxon>Eukaryota</taxon>
        <taxon>Metazoa</taxon>
        <taxon>Ecdysozoa</taxon>
        <taxon>Arthropoda</taxon>
        <taxon>Crustacea</taxon>
        <taxon>Multicrustacea</taxon>
        <taxon>Malacostraca</taxon>
        <taxon>Eumalacostraca</taxon>
        <taxon>Eucarida</taxon>
        <taxon>Decapoda</taxon>
        <taxon>Pleocyemata</taxon>
        <taxon>Brachyura</taxon>
        <taxon>Eubrachyura</taxon>
        <taxon>Portunoidea</taxon>
        <taxon>Portunidae</taxon>
        <taxon>Portuninae</taxon>
        <taxon>Portunus</taxon>
    </lineage>
</organism>
<comment type="caution">
    <text evidence="2">The sequence shown here is derived from an EMBL/GenBank/DDBJ whole genome shotgun (WGS) entry which is preliminary data.</text>
</comment>
<dbReference type="AlphaFoldDB" id="A0A5B7HMR4"/>
<sequence>MSLSNSQQDVPMSGRDTSHFVDVVGGKTPSPPWSHKIHCSPPLPKQLQHLEIRSVALRHVMPSGDRGSLTSRLFNLT</sequence>
<dbReference type="EMBL" id="VSRR010030091">
    <property type="protein sequence ID" value="MPC69834.1"/>
    <property type="molecule type" value="Genomic_DNA"/>
</dbReference>
<evidence type="ECO:0000313" key="2">
    <source>
        <dbReference type="EMBL" id="MPC69834.1"/>
    </source>
</evidence>
<evidence type="ECO:0000313" key="3">
    <source>
        <dbReference type="Proteomes" id="UP000324222"/>
    </source>
</evidence>
<keyword evidence="3" id="KW-1185">Reference proteome</keyword>
<evidence type="ECO:0000256" key="1">
    <source>
        <dbReference type="SAM" id="MobiDB-lite"/>
    </source>
</evidence>
<protein>
    <submittedName>
        <fullName evidence="2">Uncharacterized protein</fullName>
    </submittedName>
</protein>
<accession>A0A5B7HMR4</accession>
<reference evidence="2 3" key="1">
    <citation type="submission" date="2019-05" db="EMBL/GenBank/DDBJ databases">
        <title>Another draft genome of Portunus trituberculatus and its Hox gene families provides insights of decapod evolution.</title>
        <authorList>
            <person name="Jeong J.-H."/>
            <person name="Song I."/>
            <person name="Kim S."/>
            <person name="Choi T."/>
            <person name="Kim D."/>
            <person name="Ryu S."/>
            <person name="Kim W."/>
        </authorList>
    </citation>
    <scope>NUCLEOTIDE SEQUENCE [LARGE SCALE GENOMIC DNA]</scope>
    <source>
        <tissue evidence="2">Muscle</tissue>
    </source>
</reference>
<dbReference type="Proteomes" id="UP000324222">
    <property type="component" value="Unassembled WGS sequence"/>
</dbReference>